<dbReference type="Gene3D" id="1.10.260.40">
    <property type="entry name" value="lambda repressor-like DNA-binding domains"/>
    <property type="match status" value="1"/>
</dbReference>
<comment type="caution">
    <text evidence="3">The sequence shown here is derived from an EMBL/GenBank/DDBJ whole genome shotgun (WGS) entry which is preliminary data.</text>
</comment>
<dbReference type="RefSeq" id="WP_380963815.1">
    <property type="nucleotide sequence ID" value="NZ_JBHTCO010000004.1"/>
</dbReference>
<dbReference type="CDD" id="cd02209">
    <property type="entry name" value="cupin_XRE_C"/>
    <property type="match status" value="1"/>
</dbReference>
<dbReference type="PROSITE" id="PS50943">
    <property type="entry name" value="HTH_CROC1"/>
    <property type="match status" value="1"/>
</dbReference>
<feature type="domain" description="HTH cro/C1-type" evidence="2">
    <location>
        <begin position="8"/>
        <end position="62"/>
    </location>
</feature>
<dbReference type="Proteomes" id="UP001596505">
    <property type="component" value="Unassembled WGS sequence"/>
</dbReference>
<dbReference type="InterPro" id="IPR050807">
    <property type="entry name" value="TransReg_Diox_bact_type"/>
</dbReference>
<dbReference type="PANTHER" id="PTHR46797">
    <property type="entry name" value="HTH-TYPE TRANSCRIPTIONAL REGULATOR"/>
    <property type="match status" value="1"/>
</dbReference>
<dbReference type="SUPFAM" id="SSF47413">
    <property type="entry name" value="lambda repressor-like DNA-binding domains"/>
    <property type="match status" value="1"/>
</dbReference>
<sequence>MDDINKKIKNIRQQKGLTLKDLSEKTGLSISFLSQVERGTSSLAVTSLKKISDALEVNIAYFFENYQSNHNYVVKSGNRSEFNIEGSKPTYARLNGEFTGRSLEPMLVKMAPKQERSQILRHPGEEFYYVLKGAALFYVNDKEYFIREGDTIHFPSNEPHCSENPLDEETILLSILTPVIF</sequence>
<dbReference type="Pfam" id="PF01381">
    <property type="entry name" value="HTH_3"/>
    <property type="match status" value="1"/>
</dbReference>
<evidence type="ECO:0000313" key="3">
    <source>
        <dbReference type="EMBL" id="MFC7392111.1"/>
    </source>
</evidence>
<dbReference type="SUPFAM" id="SSF51182">
    <property type="entry name" value="RmlC-like cupins"/>
    <property type="match status" value="1"/>
</dbReference>
<evidence type="ECO:0000259" key="2">
    <source>
        <dbReference type="PROSITE" id="PS50943"/>
    </source>
</evidence>
<evidence type="ECO:0000313" key="4">
    <source>
        <dbReference type="Proteomes" id="UP001596505"/>
    </source>
</evidence>
<dbReference type="InterPro" id="IPR010982">
    <property type="entry name" value="Lambda_DNA-bd_dom_sf"/>
</dbReference>
<accession>A0ABW2PRS5</accession>
<organism evidence="3 4">
    <name type="scientific">Scopulibacillus cellulosilyticus</name>
    <dbReference type="NCBI Taxonomy" id="2665665"/>
    <lineage>
        <taxon>Bacteria</taxon>
        <taxon>Bacillati</taxon>
        <taxon>Bacillota</taxon>
        <taxon>Bacilli</taxon>
        <taxon>Bacillales</taxon>
        <taxon>Sporolactobacillaceae</taxon>
        <taxon>Scopulibacillus</taxon>
    </lineage>
</organism>
<dbReference type="Gene3D" id="2.60.120.10">
    <property type="entry name" value="Jelly Rolls"/>
    <property type="match status" value="1"/>
</dbReference>
<dbReference type="InterPro" id="IPR001387">
    <property type="entry name" value="Cro/C1-type_HTH"/>
</dbReference>
<dbReference type="Pfam" id="PF07883">
    <property type="entry name" value="Cupin_2"/>
    <property type="match status" value="1"/>
</dbReference>
<dbReference type="InterPro" id="IPR011051">
    <property type="entry name" value="RmlC_Cupin_sf"/>
</dbReference>
<dbReference type="InterPro" id="IPR014710">
    <property type="entry name" value="RmlC-like_jellyroll"/>
</dbReference>
<dbReference type="PANTHER" id="PTHR46797:SF25">
    <property type="entry name" value="TRANSCRIPTIONAL REGULATOR"/>
    <property type="match status" value="1"/>
</dbReference>
<dbReference type="CDD" id="cd00093">
    <property type="entry name" value="HTH_XRE"/>
    <property type="match status" value="1"/>
</dbReference>
<dbReference type="EMBL" id="JBHTCO010000004">
    <property type="protein sequence ID" value="MFC7392111.1"/>
    <property type="molecule type" value="Genomic_DNA"/>
</dbReference>
<dbReference type="SMART" id="SM00530">
    <property type="entry name" value="HTH_XRE"/>
    <property type="match status" value="1"/>
</dbReference>
<name>A0ABW2PRS5_9BACL</name>
<keyword evidence="4" id="KW-1185">Reference proteome</keyword>
<protein>
    <submittedName>
        <fullName evidence="3">Helix-turn-helix domain-containing protein</fullName>
    </submittedName>
</protein>
<evidence type="ECO:0000256" key="1">
    <source>
        <dbReference type="ARBA" id="ARBA00023125"/>
    </source>
</evidence>
<dbReference type="InterPro" id="IPR013096">
    <property type="entry name" value="Cupin_2"/>
</dbReference>
<keyword evidence="1" id="KW-0238">DNA-binding</keyword>
<reference evidence="4" key="1">
    <citation type="journal article" date="2019" name="Int. J. Syst. Evol. Microbiol.">
        <title>The Global Catalogue of Microorganisms (GCM) 10K type strain sequencing project: providing services to taxonomists for standard genome sequencing and annotation.</title>
        <authorList>
            <consortium name="The Broad Institute Genomics Platform"/>
            <consortium name="The Broad Institute Genome Sequencing Center for Infectious Disease"/>
            <person name="Wu L."/>
            <person name="Ma J."/>
        </authorList>
    </citation>
    <scope>NUCLEOTIDE SEQUENCE [LARGE SCALE GENOMIC DNA]</scope>
    <source>
        <strain evidence="4">CGMCC 1.16305</strain>
    </source>
</reference>
<gene>
    <name evidence="3" type="ORF">ACFQRG_03875</name>
</gene>
<proteinExistence type="predicted"/>